<reference evidence="10 11" key="1">
    <citation type="submission" date="2017-03" db="EMBL/GenBank/DDBJ databases">
        <authorList>
            <person name="Afonso C.L."/>
            <person name="Miller P.J."/>
            <person name="Scott M.A."/>
            <person name="Spackman E."/>
            <person name="Goraichik I."/>
            <person name="Dimitrov K.M."/>
            <person name="Suarez D.L."/>
            <person name="Swayne D.E."/>
        </authorList>
    </citation>
    <scope>NUCLEOTIDE SEQUENCE [LARGE SCALE GENOMIC DNA]</scope>
    <source>
        <strain evidence="10 11">CECT 7066</strain>
    </source>
</reference>
<dbReference type="GO" id="GO:0005829">
    <property type="term" value="C:cytosol"/>
    <property type="evidence" value="ECO:0007669"/>
    <property type="project" value="TreeGrafter"/>
</dbReference>
<keyword evidence="1 6" id="KW-0597">Phosphoprotein</keyword>
<dbReference type="Gene3D" id="6.10.250.690">
    <property type="match status" value="1"/>
</dbReference>
<dbReference type="GO" id="GO:0000976">
    <property type="term" value="F:transcription cis-regulatory region binding"/>
    <property type="evidence" value="ECO:0007669"/>
    <property type="project" value="TreeGrafter"/>
</dbReference>
<evidence type="ECO:0000256" key="1">
    <source>
        <dbReference type="ARBA" id="ARBA00022553"/>
    </source>
</evidence>
<dbReference type="InterPro" id="IPR039420">
    <property type="entry name" value="WalR-like"/>
</dbReference>
<dbReference type="Gene3D" id="1.10.10.10">
    <property type="entry name" value="Winged helix-like DNA-binding domain superfamily/Winged helix DNA-binding domain"/>
    <property type="match status" value="1"/>
</dbReference>
<dbReference type="Pfam" id="PF00486">
    <property type="entry name" value="Trans_reg_C"/>
    <property type="match status" value="1"/>
</dbReference>
<dbReference type="Gene3D" id="3.40.50.2300">
    <property type="match status" value="1"/>
</dbReference>
<gene>
    <name evidence="10" type="primary">qseB</name>
    <name evidence="10" type="ORF">PAM7066_03688</name>
</gene>
<dbReference type="GO" id="GO:0006355">
    <property type="term" value="P:regulation of DNA-templated transcription"/>
    <property type="evidence" value="ECO:0007669"/>
    <property type="project" value="InterPro"/>
</dbReference>
<proteinExistence type="predicted"/>
<dbReference type="InterPro" id="IPR001867">
    <property type="entry name" value="OmpR/PhoB-type_DNA-bd"/>
</dbReference>
<name>A0A1Y5TT22_9RHOB</name>
<dbReference type="InterPro" id="IPR016032">
    <property type="entry name" value="Sig_transdc_resp-reg_C-effctor"/>
</dbReference>
<keyword evidence="2" id="KW-0902">Two-component regulatory system</keyword>
<dbReference type="SUPFAM" id="SSF52172">
    <property type="entry name" value="CheY-like"/>
    <property type="match status" value="1"/>
</dbReference>
<dbReference type="STRING" id="315423.SAMN04488020_12028"/>
<accession>A0A1Y5TT22</accession>
<dbReference type="AlphaFoldDB" id="A0A1Y5TT22"/>
<feature type="domain" description="OmpR/PhoB-type" evidence="9">
    <location>
        <begin position="124"/>
        <end position="222"/>
    </location>
</feature>
<evidence type="ECO:0000256" key="3">
    <source>
        <dbReference type="ARBA" id="ARBA00023015"/>
    </source>
</evidence>
<dbReference type="InterPro" id="IPR001789">
    <property type="entry name" value="Sig_transdc_resp-reg_receiver"/>
</dbReference>
<feature type="DNA-binding region" description="OmpR/PhoB-type" evidence="7">
    <location>
        <begin position="124"/>
        <end position="222"/>
    </location>
</feature>
<dbReference type="Pfam" id="PF00072">
    <property type="entry name" value="Response_reg"/>
    <property type="match status" value="1"/>
</dbReference>
<feature type="domain" description="Response regulatory" evidence="8">
    <location>
        <begin position="2"/>
        <end position="116"/>
    </location>
</feature>
<protein>
    <submittedName>
        <fullName evidence="10">Transcriptional regulatory protein QseB</fullName>
    </submittedName>
</protein>
<dbReference type="InterPro" id="IPR036388">
    <property type="entry name" value="WH-like_DNA-bd_sf"/>
</dbReference>
<feature type="modified residue" description="4-aspartylphosphate" evidence="6">
    <location>
        <position position="51"/>
    </location>
</feature>
<dbReference type="EMBL" id="FWFV01000020">
    <property type="protein sequence ID" value="SLN71712.1"/>
    <property type="molecule type" value="Genomic_DNA"/>
</dbReference>
<keyword evidence="11" id="KW-1185">Reference proteome</keyword>
<dbReference type="GO" id="GO:0032993">
    <property type="term" value="C:protein-DNA complex"/>
    <property type="evidence" value="ECO:0007669"/>
    <property type="project" value="TreeGrafter"/>
</dbReference>
<dbReference type="SMART" id="SM00862">
    <property type="entry name" value="Trans_reg_C"/>
    <property type="match status" value="1"/>
</dbReference>
<evidence type="ECO:0000259" key="8">
    <source>
        <dbReference type="PROSITE" id="PS50110"/>
    </source>
</evidence>
<dbReference type="PANTHER" id="PTHR48111">
    <property type="entry name" value="REGULATOR OF RPOS"/>
    <property type="match status" value="1"/>
</dbReference>
<evidence type="ECO:0000256" key="7">
    <source>
        <dbReference type="PROSITE-ProRule" id="PRU01091"/>
    </source>
</evidence>
<keyword evidence="4 7" id="KW-0238">DNA-binding</keyword>
<evidence type="ECO:0000256" key="4">
    <source>
        <dbReference type="ARBA" id="ARBA00023125"/>
    </source>
</evidence>
<dbReference type="CDD" id="cd00383">
    <property type="entry name" value="trans_reg_C"/>
    <property type="match status" value="1"/>
</dbReference>
<dbReference type="Proteomes" id="UP000193870">
    <property type="component" value="Unassembled WGS sequence"/>
</dbReference>
<sequence length="225" mass="24919">MRILLVENDRLLSEALGRRLAEAGHAVDVLATVADAEAAWKLVAYDLCIVDVMLDDGDGRALVRSVRAAGLKTPTLMLTARDEIGDRVTGLDAGADDYLVKPFATEELLARLRALQRRSAEISAIELRIGNLLYDPRSTSLTVADREVRLTAQEHAALDKLIRAGDRVTPKRMLGEHLYAFHQDWSDNAVETLIHRLRRKLSEAGATVELKALRGLGYILRETRS</sequence>
<dbReference type="SMART" id="SM00448">
    <property type="entry name" value="REC"/>
    <property type="match status" value="1"/>
</dbReference>
<evidence type="ECO:0000256" key="2">
    <source>
        <dbReference type="ARBA" id="ARBA00023012"/>
    </source>
</evidence>
<dbReference type="GO" id="GO:0000156">
    <property type="term" value="F:phosphorelay response regulator activity"/>
    <property type="evidence" value="ECO:0007669"/>
    <property type="project" value="TreeGrafter"/>
</dbReference>
<dbReference type="PROSITE" id="PS50110">
    <property type="entry name" value="RESPONSE_REGULATORY"/>
    <property type="match status" value="1"/>
</dbReference>
<evidence type="ECO:0000313" key="11">
    <source>
        <dbReference type="Proteomes" id="UP000193870"/>
    </source>
</evidence>
<evidence type="ECO:0000313" key="10">
    <source>
        <dbReference type="EMBL" id="SLN71712.1"/>
    </source>
</evidence>
<keyword evidence="3" id="KW-0805">Transcription regulation</keyword>
<organism evidence="10 11">
    <name type="scientific">Palleronia marisminoris</name>
    <dbReference type="NCBI Taxonomy" id="315423"/>
    <lineage>
        <taxon>Bacteria</taxon>
        <taxon>Pseudomonadati</taxon>
        <taxon>Pseudomonadota</taxon>
        <taxon>Alphaproteobacteria</taxon>
        <taxon>Rhodobacterales</taxon>
        <taxon>Roseobacteraceae</taxon>
        <taxon>Palleronia</taxon>
    </lineage>
</organism>
<evidence type="ECO:0000256" key="5">
    <source>
        <dbReference type="ARBA" id="ARBA00023163"/>
    </source>
</evidence>
<evidence type="ECO:0000259" key="9">
    <source>
        <dbReference type="PROSITE" id="PS51755"/>
    </source>
</evidence>
<dbReference type="RefSeq" id="WP_175484735.1">
    <property type="nucleotide sequence ID" value="NZ_FOPF01000020.1"/>
</dbReference>
<evidence type="ECO:0000256" key="6">
    <source>
        <dbReference type="PROSITE-ProRule" id="PRU00169"/>
    </source>
</evidence>
<dbReference type="PROSITE" id="PS51755">
    <property type="entry name" value="OMPR_PHOB"/>
    <property type="match status" value="1"/>
</dbReference>
<dbReference type="InterPro" id="IPR011006">
    <property type="entry name" value="CheY-like_superfamily"/>
</dbReference>
<dbReference type="SUPFAM" id="SSF46894">
    <property type="entry name" value="C-terminal effector domain of the bipartite response regulators"/>
    <property type="match status" value="1"/>
</dbReference>
<dbReference type="PANTHER" id="PTHR48111:SF1">
    <property type="entry name" value="TWO-COMPONENT RESPONSE REGULATOR ORR33"/>
    <property type="match status" value="1"/>
</dbReference>
<keyword evidence="5" id="KW-0804">Transcription</keyword>